<evidence type="ECO:0000259" key="5">
    <source>
        <dbReference type="PROSITE" id="PS50102"/>
    </source>
</evidence>
<keyword evidence="3" id="KW-0862">Zinc</keyword>
<dbReference type="Proteomes" id="UP001159364">
    <property type="component" value="Linkage Group LG01"/>
</dbReference>
<keyword evidence="3" id="KW-0479">Metal-binding</keyword>
<evidence type="ECO:0000256" key="4">
    <source>
        <dbReference type="SAM" id="MobiDB-lite"/>
    </source>
</evidence>
<protein>
    <recommendedName>
        <fullName evidence="9">Zinc finger CCCH domain-containing protein 41</fullName>
    </recommendedName>
</protein>
<feature type="region of interest" description="Disordered" evidence="4">
    <location>
        <begin position="558"/>
        <end position="631"/>
    </location>
</feature>
<dbReference type="GO" id="GO:0005634">
    <property type="term" value="C:nucleus"/>
    <property type="evidence" value="ECO:0007669"/>
    <property type="project" value="TreeGrafter"/>
</dbReference>
<sequence>MELKGSPPKPEGLSSSDCTSDPEEEEVSDEDDDDRNHKHRRRETSQSLEKDSFESTFTRPYRRHSKQFEIGHPFQENDTQASETWKNYNLGPIEKYATKFDKRRSGPGSLSRLPQELNHRINPSQMFFGDPGPVRGRGRDPGIWNQRDSRFNSVDIASQMVQQGPISSGLFSGRGLPSVSNTQTTSWNAFGLIPGMPNGAIDALHPITLQGSFRPAVNPSLNMGIPRQRCRDFEERGFCLRGDMCPMEHGINRIVVDDVQSLSQFNLPVSLPSGHLLGISTGPGALPTVGTSSTTMMNSKGVQSKISKSGIVDETVSLNDAYSTSASLGGAELYDPDQPLWNKSIPETSSPVLPLHSPKNDNTGALMGVDPSGRHHFKEFDGVDADFPAKNTRNDAGSHTSSTVWGRIRSSKNRLGVKDKTDQTVSTSCMENGPKEDQDGSGISWLGKRIISKDGGQKYMDLPAKKPNESLHNMHRPPQKALRTLFVNGIPQKGNKRESLLSHFQKFGEVIDIYIPLNSERAFVQFSKREEAEAALRAPDAVMGNRFIKLRWANRDNIPDEGVSSSSSVPIPPRGLGTASIQHHSSTNRGRDSSQATASMNTTAPPADPSLTAADHSKPVMTNGPITPPVQKKLETLEQLKEELRKKQELLDQKRNDFRRQLNKLEKQATGVKGELVAEPAAKRHKLGNAADSAKDTVPRSSDSVPTAVLPHTESSLERNKSADNVVLFSPKANATMGLQESLGSKQPVRSFAPAGHPFTVNRYKLDNRPTTFRILPPLPSGLTNIVALKEHFSSYGELFTVELEDVEPCDDIDESESESLRSRSARVTFTTRLSAERAFSNGKFWEGNNLQFMWVQLSTQNKDHDGRENSVAAPKGPKKVDTEPAEGTTQMDLKEACASGNEEHQHPERDGEMDLTELREVPKPCSTSVSGERSPKQEEPSRSAVSGEEGSLPSLVAISGEKE</sequence>
<evidence type="ECO:0000256" key="2">
    <source>
        <dbReference type="PROSITE-ProRule" id="PRU00176"/>
    </source>
</evidence>
<feature type="domain" description="C3H1-type" evidence="6">
    <location>
        <begin position="224"/>
        <end position="252"/>
    </location>
</feature>
<keyword evidence="8" id="KW-1185">Reference proteome</keyword>
<dbReference type="PANTHER" id="PTHR14398:SF0">
    <property type="entry name" value="ZINC FINGER PROTEIN SWM"/>
    <property type="match status" value="1"/>
</dbReference>
<dbReference type="SUPFAM" id="SSF54928">
    <property type="entry name" value="RNA-binding domain, RBD"/>
    <property type="match status" value="1"/>
</dbReference>
<feature type="compositionally biased region" description="Polar residues" evidence="4">
    <location>
        <begin position="579"/>
        <end position="604"/>
    </location>
</feature>
<proteinExistence type="predicted"/>
<dbReference type="InterPro" id="IPR012677">
    <property type="entry name" value="Nucleotide-bd_a/b_plait_sf"/>
</dbReference>
<feature type="zinc finger region" description="C3H1-type" evidence="3">
    <location>
        <begin position="224"/>
        <end position="252"/>
    </location>
</feature>
<evidence type="ECO:0000256" key="3">
    <source>
        <dbReference type="PROSITE-ProRule" id="PRU00723"/>
    </source>
</evidence>
<organism evidence="7 8">
    <name type="scientific">Erythroxylum novogranatense</name>
    <dbReference type="NCBI Taxonomy" id="1862640"/>
    <lineage>
        <taxon>Eukaryota</taxon>
        <taxon>Viridiplantae</taxon>
        <taxon>Streptophyta</taxon>
        <taxon>Embryophyta</taxon>
        <taxon>Tracheophyta</taxon>
        <taxon>Spermatophyta</taxon>
        <taxon>Magnoliopsida</taxon>
        <taxon>eudicotyledons</taxon>
        <taxon>Gunneridae</taxon>
        <taxon>Pentapetalae</taxon>
        <taxon>rosids</taxon>
        <taxon>fabids</taxon>
        <taxon>Malpighiales</taxon>
        <taxon>Erythroxylaceae</taxon>
        <taxon>Erythroxylum</taxon>
    </lineage>
</organism>
<dbReference type="InterPro" id="IPR000571">
    <property type="entry name" value="Znf_CCCH"/>
</dbReference>
<keyword evidence="1 2" id="KW-0694">RNA-binding</keyword>
<feature type="compositionally biased region" description="Basic and acidic residues" evidence="4">
    <location>
        <begin position="902"/>
        <end position="923"/>
    </location>
</feature>
<dbReference type="FunFam" id="3.30.70.330:FF:000719">
    <property type="entry name" value="Predicted protein"/>
    <property type="match status" value="1"/>
</dbReference>
<keyword evidence="3" id="KW-0863">Zinc-finger</keyword>
<dbReference type="Pfam" id="PF00076">
    <property type="entry name" value="RRM_1"/>
    <property type="match status" value="1"/>
</dbReference>
<dbReference type="PROSITE" id="PS50102">
    <property type="entry name" value="RRM"/>
    <property type="match status" value="1"/>
</dbReference>
<dbReference type="CDD" id="cd12257">
    <property type="entry name" value="RRM1_RBM26_like"/>
    <property type="match status" value="1"/>
</dbReference>
<feature type="compositionally biased region" description="Acidic residues" evidence="4">
    <location>
        <begin position="20"/>
        <end position="33"/>
    </location>
</feature>
<dbReference type="InterPro" id="IPR045137">
    <property type="entry name" value="RBM26/27"/>
</dbReference>
<evidence type="ECO:0008006" key="9">
    <source>
        <dbReference type="Google" id="ProtNLM"/>
    </source>
</evidence>
<evidence type="ECO:0000256" key="1">
    <source>
        <dbReference type="ARBA" id="ARBA00022884"/>
    </source>
</evidence>
<dbReference type="PANTHER" id="PTHR14398">
    <property type="entry name" value="RNA RECOGNITION RRM/RNP DOMAIN"/>
    <property type="match status" value="1"/>
</dbReference>
<name>A0AAV8U6W0_9ROSI</name>
<dbReference type="Gene3D" id="3.30.70.330">
    <property type="match status" value="1"/>
</dbReference>
<feature type="region of interest" description="Disordered" evidence="4">
    <location>
        <begin position="1"/>
        <end position="60"/>
    </location>
</feature>
<evidence type="ECO:0000313" key="7">
    <source>
        <dbReference type="EMBL" id="KAJ8775067.1"/>
    </source>
</evidence>
<comment type="caution">
    <text evidence="7">The sequence shown here is derived from an EMBL/GenBank/DDBJ whole genome shotgun (WGS) entry which is preliminary data.</text>
</comment>
<feature type="region of interest" description="Disordered" evidence="4">
    <location>
        <begin position="687"/>
        <end position="715"/>
    </location>
</feature>
<dbReference type="InterPro" id="IPR000504">
    <property type="entry name" value="RRM_dom"/>
</dbReference>
<dbReference type="SMART" id="SM00360">
    <property type="entry name" value="RRM"/>
    <property type="match status" value="1"/>
</dbReference>
<feature type="domain" description="RRM" evidence="5">
    <location>
        <begin position="483"/>
        <end position="555"/>
    </location>
</feature>
<dbReference type="InterPro" id="IPR035979">
    <property type="entry name" value="RBD_domain_sf"/>
</dbReference>
<gene>
    <name evidence="7" type="ORF">K2173_020071</name>
</gene>
<dbReference type="SMART" id="SM00356">
    <property type="entry name" value="ZnF_C3H1"/>
    <property type="match status" value="1"/>
</dbReference>
<dbReference type="PROSITE" id="PS50103">
    <property type="entry name" value="ZF_C3H1"/>
    <property type="match status" value="1"/>
</dbReference>
<accession>A0AAV8U6W0</accession>
<reference evidence="7 8" key="1">
    <citation type="submission" date="2021-09" db="EMBL/GenBank/DDBJ databases">
        <title>Genomic insights and catalytic innovation underlie evolution of tropane alkaloids biosynthesis.</title>
        <authorList>
            <person name="Wang Y.-J."/>
            <person name="Tian T."/>
            <person name="Huang J.-P."/>
            <person name="Huang S.-X."/>
        </authorList>
    </citation>
    <scope>NUCLEOTIDE SEQUENCE [LARGE SCALE GENOMIC DNA]</scope>
    <source>
        <strain evidence="7">KIB-2018</strain>
        <tissue evidence="7">Leaf</tissue>
    </source>
</reference>
<evidence type="ECO:0000259" key="6">
    <source>
        <dbReference type="PROSITE" id="PS50103"/>
    </source>
</evidence>
<dbReference type="GO" id="GO:0003723">
    <property type="term" value="F:RNA binding"/>
    <property type="evidence" value="ECO:0007669"/>
    <property type="project" value="UniProtKB-UniRule"/>
</dbReference>
<evidence type="ECO:0000313" key="8">
    <source>
        <dbReference type="Proteomes" id="UP001159364"/>
    </source>
</evidence>
<dbReference type="GO" id="GO:0008270">
    <property type="term" value="F:zinc ion binding"/>
    <property type="evidence" value="ECO:0007669"/>
    <property type="project" value="UniProtKB-KW"/>
</dbReference>
<feature type="region of interest" description="Disordered" evidence="4">
    <location>
        <begin position="414"/>
        <end position="443"/>
    </location>
</feature>
<dbReference type="AlphaFoldDB" id="A0AAV8U6W0"/>
<dbReference type="EMBL" id="JAIWQS010000001">
    <property type="protein sequence ID" value="KAJ8775067.1"/>
    <property type="molecule type" value="Genomic_DNA"/>
</dbReference>
<feature type="region of interest" description="Disordered" evidence="4">
    <location>
        <begin position="862"/>
        <end position="964"/>
    </location>
</feature>